<feature type="domain" description="FAM50A/XAP5 C-terminal" evidence="2">
    <location>
        <begin position="178"/>
        <end position="313"/>
    </location>
</feature>
<feature type="compositionally biased region" description="Basic and acidic residues" evidence="1">
    <location>
        <begin position="149"/>
        <end position="159"/>
    </location>
</feature>
<dbReference type="FunCoup" id="A0A316VZ49">
    <property type="interactions" value="279"/>
</dbReference>
<keyword evidence="4" id="KW-1185">Reference proteome</keyword>
<protein>
    <submittedName>
        <fullName evidence="3">XAP5-domain-containing protein</fullName>
    </submittedName>
</protein>
<evidence type="ECO:0000313" key="4">
    <source>
        <dbReference type="Proteomes" id="UP000245783"/>
    </source>
</evidence>
<gene>
    <name evidence="3" type="ORF">IE81DRAFT_334433</name>
</gene>
<evidence type="ECO:0000313" key="3">
    <source>
        <dbReference type="EMBL" id="PWN42699.1"/>
    </source>
</evidence>
<name>A0A316VZ49_9BASI</name>
<reference evidence="3 4" key="1">
    <citation type="journal article" date="2018" name="Mol. Biol. Evol.">
        <title>Broad Genomic Sampling Reveals a Smut Pathogenic Ancestry of the Fungal Clade Ustilaginomycotina.</title>
        <authorList>
            <person name="Kijpornyongpan T."/>
            <person name="Mondo S.J."/>
            <person name="Barry K."/>
            <person name="Sandor L."/>
            <person name="Lee J."/>
            <person name="Lipzen A."/>
            <person name="Pangilinan J."/>
            <person name="LaButti K."/>
            <person name="Hainaut M."/>
            <person name="Henrissat B."/>
            <person name="Grigoriev I.V."/>
            <person name="Spatafora J.W."/>
            <person name="Aime M.C."/>
        </authorList>
    </citation>
    <scope>NUCLEOTIDE SEQUENCE [LARGE SCALE GENOMIC DNA]</scope>
    <source>
        <strain evidence="3 4">MCA 4658</strain>
    </source>
</reference>
<dbReference type="GO" id="GO:0005634">
    <property type="term" value="C:nucleus"/>
    <property type="evidence" value="ECO:0007669"/>
    <property type="project" value="InterPro"/>
</dbReference>
<dbReference type="Pfam" id="PF04921">
    <property type="entry name" value="XAP5"/>
    <property type="match status" value="1"/>
</dbReference>
<proteinExistence type="predicted"/>
<organism evidence="3 4">
    <name type="scientific">Ceraceosorus guamensis</name>
    <dbReference type="NCBI Taxonomy" id="1522189"/>
    <lineage>
        <taxon>Eukaryota</taxon>
        <taxon>Fungi</taxon>
        <taxon>Dikarya</taxon>
        <taxon>Basidiomycota</taxon>
        <taxon>Ustilaginomycotina</taxon>
        <taxon>Exobasidiomycetes</taxon>
        <taxon>Ceraceosorales</taxon>
        <taxon>Ceraceosoraceae</taxon>
        <taxon>Ceraceosorus</taxon>
    </lineage>
</organism>
<dbReference type="GO" id="GO:0006325">
    <property type="term" value="P:chromatin organization"/>
    <property type="evidence" value="ECO:0007669"/>
    <property type="project" value="TreeGrafter"/>
</dbReference>
<feature type="compositionally biased region" description="Basic residues" evidence="1">
    <location>
        <begin position="97"/>
        <end position="106"/>
    </location>
</feature>
<feature type="compositionally biased region" description="Basic and acidic residues" evidence="1">
    <location>
        <begin position="1"/>
        <end position="15"/>
    </location>
</feature>
<dbReference type="EMBL" id="KZ819377">
    <property type="protein sequence ID" value="PWN42699.1"/>
    <property type="molecule type" value="Genomic_DNA"/>
</dbReference>
<dbReference type="InterPro" id="IPR048337">
    <property type="entry name" value="FAM50A/XAP5_C"/>
</dbReference>
<dbReference type="Proteomes" id="UP000245783">
    <property type="component" value="Unassembled WGS sequence"/>
</dbReference>
<dbReference type="PANTHER" id="PTHR12722:SF0">
    <property type="entry name" value="PROTEIN FAM50A"/>
    <property type="match status" value="1"/>
</dbReference>
<accession>A0A316VZ49</accession>
<dbReference type="InParanoid" id="A0A316VZ49"/>
<dbReference type="AlphaFoldDB" id="A0A316VZ49"/>
<evidence type="ECO:0000256" key="1">
    <source>
        <dbReference type="SAM" id="MobiDB-lite"/>
    </source>
</evidence>
<feature type="region of interest" description="Disordered" evidence="1">
    <location>
        <begin position="140"/>
        <end position="159"/>
    </location>
</feature>
<dbReference type="OrthoDB" id="1562195at2759"/>
<dbReference type="STRING" id="1522189.A0A316VZ49"/>
<evidence type="ECO:0000259" key="2">
    <source>
        <dbReference type="Pfam" id="PF04921"/>
    </source>
</evidence>
<feature type="region of interest" description="Disordered" evidence="1">
    <location>
        <begin position="1"/>
        <end position="122"/>
    </location>
</feature>
<feature type="compositionally biased region" description="Basic and acidic residues" evidence="1">
    <location>
        <begin position="69"/>
        <end position="84"/>
    </location>
</feature>
<dbReference type="PANTHER" id="PTHR12722">
    <property type="entry name" value="XAP-5 PROTEIN-RELATED"/>
    <property type="match status" value="1"/>
</dbReference>
<sequence>MSTSREEGRRADKHAAARSQMLSEFERQKADLAAQAEKNARGANERFVGNSESIEESLKKQTVGLVTAEDFKRKREELEEEKRKLNGKAAATGAPEKKKKKDKKQPKATLSFADEDEEDAAPVTKKVKSEAVKVRTNLKNPGVDTSFLPDRDREQREADEREALRKEWLAKQETMKKEEIEITYSYWDGSGHRRTVKCLKGDSVAQFLEKCRQQFTELRTQSVDNLMYIKEDLIIPHHYTFYDFIVNKSRGKSGPLFNFDVHEDIRMISDARVEKDESHAGKVVERSWYNRNKHIFPASRWEQFEMGKDYGSYSIADRS</sequence>
<dbReference type="InterPro" id="IPR007005">
    <property type="entry name" value="XAP5"/>
</dbReference>
<dbReference type="RefSeq" id="XP_025369859.1">
    <property type="nucleotide sequence ID" value="XM_025515410.1"/>
</dbReference>
<dbReference type="GeneID" id="37037280"/>